<dbReference type="InterPro" id="IPR000157">
    <property type="entry name" value="TIR_dom"/>
</dbReference>
<protein>
    <submittedName>
        <fullName evidence="2">TIR domain-containing protein</fullName>
    </submittedName>
</protein>
<dbReference type="EMBL" id="JAGFOA010000004">
    <property type="protein sequence ID" value="MBO3664072.1"/>
    <property type="molecule type" value="Genomic_DNA"/>
</dbReference>
<proteinExistence type="predicted"/>
<dbReference type="GO" id="GO:0007165">
    <property type="term" value="P:signal transduction"/>
    <property type="evidence" value="ECO:0007669"/>
    <property type="project" value="InterPro"/>
</dbReference>
<dbReference type="Pfam" id="PF13676">
    <property type="entry name" value="TIR_2"/>
    <property type="match status" value="1"/>
</dbReference>
<dbReference type="RefSeq" id="WP_208503783.1">
    <property type="nucleotide sequence ID" value="NZ_JAGFOA010000004.1"/>
</dbReference>
<sequence>MAETEYDFDVAVTFAGEDRSYVEEVVKLVKAQGFAVFYDEDSKVATWGEDLTEYFADVYERRARYAVMFISASYAAKPWTRLERRSVLARALQEASPYLLPVRLDSTQLSGVRSTIGYLDGHEEGSAGIADAIREKLQQPKSDGERRFNGRVPRTPAEVAILLGERPRAWEYLLFAYWLVFKLEQNKSAYNDHRLKFAISGQHIDSEEVLDYSQAELARLGATTATFEELLSGDAQATAMGLPGEPGDPDLIEHLADRMIAIYVDLMGWAYRLRSAAPAGDEAREMLRALADYATQPIEEIRRFVYGFRDEMDEITARLAEGNVERSEYITFVIPDDVRERYDRALQAQGPPPLGERGCGRVF</sequence>
<evidence type="ECO:0000313" key="3">
    <source>
        <dbReference type="Proteomes" id="UP000680132"/>
    </source>
</evidence>
<dbReference type="InterPro" id="IPR035897">
    <property type="entry name" value="Toll_tir_struct_dom_sf"/>
</dbReference>
<reference evidence="2" key="1">
    <citation type="submission" date="2021-03" db="EMBL/GenBank/DDBJ databases">
        <title>Microbacterium sp. nov., a novel actinobacterium isolated from cow dung.</title>
        <authorList>
            <person name="Zhang L."/>
        </authorList>
    </citation>
    <scope>NUCLEOTIDE SEQUENCE</scope>
    <source>
        <strain evidence="2">NEAU-LLB</strain>
    </source>
</reference>
<dbReference type="SUPFAM" id="SSF52200">
    <property type="entry name" value="Toll/Interleukin receptor TIR domain"/>
    <property type="match status" value="1"/>
</dbReference>
<evidence type="ECO:0000313" key="2">
    <source>
        <dbReference type="EMBL" id="MBO3664072.1"/>
    </source>
</evidence>
<dbReference type="Gene3D" id="3.40.50.10140">
    <property type="entry name" value="Toll/interleukin-1 receptor homology (TIR) domain"/>
    <property type="match status" value="1"/>
</dbReference>
<evidence type="ECO:0000259" key="1">
    <source>
        <dbReference type="Pfam" id="PF13676"/>
    </source>
</evidence>
<organism evidence="2 3">
    <name type="scientific">Microbacterium stercoris</name>
    <dbReference type="NCBI Taxonomy" id="2820289"/>
    <lineage>
        <taxon>Bacteria</taxon>
        <taxon>Bacillati</taxon>
        <taxon>Actinomycetota</taxon>
        <taxon>Actinomycetes</taxon>
        <taxon>Micrococcales</taxon>
        <taxon>Microbacteriaceae</taxon>
        <taxon>Microbacterium</taxon>
    </lineage>
</organism>
<gene>
    <name evidence="2" type="ORF">J5V96_11180</name>
</gene>
<dbReference type="AlphaFoldDB" id="A0A939QJI8"/>
<feature type="domain" description="TIR" evidence="1">
    <location>
        <begin position="10"/>
        <end position="124"/>
    </location>
</feature>
<name>A0A939QJI8_9MICO</name>
<dbReference type="Proteomes" id="UP000680132">
    <property type="component" value="Unassembled WGS sequence"/>
</dbReference>
<accession>A0A939QJI8</accession>
<keyword evidence="3" id="KW-1185">Reference proteome</keyword>
<comment type="caution">
    <text evidence="2">The sequence shown here is derived from an EMBL/GenBank/DDBJ whole genome shotgun (WGS) entry which is preliminary data.</text>
</comment>